<dbReference type="GO" id="GO:0031314">
    <property type="term" value="C:extrinsic component of mitochondrial inner membrane"/>
    <property type="evidence" value="ECO:0007669"/>
    <property type="project" value="UniProtKB-UniRule"/>
</dbReference>
<dbReference type="InterPro" id="IPR002938">
    <property type="entry name" value="FAD-bd"/>
</dbReference>
<dbReference type="GO" id="GO:0120538">
    <property type="term" value="F:2-methoxy-6-polyprenolphenol 4-hydroxylase activity"/>
    <property type="evidence" value="ECO:0007669"/>
    <property type="project" value="UniProtKB-EC"/>
</dbReference>
<dbReference type="OrthoDB" id="683240at2759"/>
<dbReference type="PANTHER" id="PTHR43876">
    <property type="entry name" value="UBIQUINONE BIOSYNTHESIS MONOOXYGENASE COQ6, MITOCHONDRIAL"/>
    <property type="match status" value="1"/>
</dbReference>
<comment type="caution">
    <text evidence="13">The sequence shown here is derived from an EMBL/GenBank/DDBJ whole genome shotgun (WGS) entry which is preliminary data.</text>
</comment>
<comment type="subunit">
    <text evidence="11">Component of a multi-subunit COQ enzyme complex, composed of at least COQ3, COQ4, COQ5, COQ6, COQ7 and COQ9.</text>
</comment>
<protein>
    <recommendedName>
        <fullName evidence="11">Ubiquinone biosynthesis monooxygenase COQ6, mitochondrial</fullName>
        <ecNumber evidence="11">1.14.15.45</ecNumber>
    </recommendedName>
    <alternativeName>
        <fullName evidence="11">2-methoxy-6-polyprenolphenol 4-hydroxylase</fullName>
        <ecNumber evidence="11">1.14.15.46</ecNumber>
    </alternativeName>
</protein>
<evidence type="ECO:0000256" key="11">
    <source>
        <dbReference type="HAMAP-Rule" id="MF_03193"/>
    </source>
</evidence>
<reference evidence="13" key="1">
    <citation type="submission" date="2020-12" db="EMBL/GenBank/DDBJ databases">
        <title>Metabolic potential, ecology and presence of endohyphal bacteria is reflected in genomic diversity of Mucoromycotina.</title>
        <authorList>
            <person name="Muszewska A."/>
            <person name="Okrasinska A."/>
            <person name="Steczkiewicz K."/>
            <person name="Drgas O."/>
            <person name="Orlowska M."/>
            <person name="Perlinska-Lenart U."/>
            <person name="Aleksandrzak-Piekarczyk T."/>
            <person name="Szatraj K."/>
            <person name="Zielenkiewicz U."/>
            <person name="Pilsyk S."/>
            <person name="Malc E."/>
            <person name="Mieczkowski P."/>
            <person name="Kruszewska J.S."/>
            <person name="Biernat P."/>
            <person name="Pawlowska J."/>
        </authorList>
    </citation>
    <scope>NUCLEOTIDE SEQUENCE</scope>
    <source>
        <strain evidence="13">WA0000017839</strain>
    </source>
</reference>
<dbReference type="InterPro" id="IPR000689">
    <property type="entry name" value="UbQ_mOase_COQ6"/>
</dbReference>
<gene>
    <name evidence="11" type="primary">COQ6</name>
    <name evidence="13" type="ORF">INT47_006339</name>
</gene>
<comment type="catalytic activity">
    <reaction evidence="11">
        <text>a 2-methoxy-6-(all-trans-polyprenyl)phenol + 2 reduced [2Fe-2S]-[ferredoxin] + O2 + 2 H(+) = a 2-methoxy-6-(all-trans-polyprenyl)benzene-1,4-diol + 2 oxidized [2Fe-2S]-[ferredoxin] + H2O</text>
        <dbReference type="Rhea" id="RHEA:81183"/>
        <dbReference type="Rhea" id="RHEA-COMP:9551"/>
        <dbReference type="Rhea" id="RHEA-COMP:10000"/>
        <dbReference type="Rhea" id="RHEA-COMP:10001"/>
        <dbReference type="Rhea" id="RHEA-COMP:10858"/>
        <dbReference type="ChEBI" id="CHEBI:15377"/>
        <dbReference type="ChEBI" id="CHEBI:15378"/>
        <dbReference type="ChEBI" id="CHEBI:15379"/>
        <dbReference type="ChEBI" id="CHEBI:33737"/>
        <dbReference type="ChEBI" id="CHEBI:33738"/>
        <dbReference type="ChEBI" id="CHEBI:62731"/>
        <dbReference type="ChEBI" id="CHEBI:84166"/>
        <dbReference type="EC" id="1.14.15.46"/>
    </reaction>
</comment>
<dbReference type="InterPro" id="IPR036188">
    <property type="entry name" value="FAD/NAD-bd_sf"/>
</dbReference>
<evidence type="ECO:0000313" key="14">
    <source>
        <dbReference type="Proteomes" id="UP000603453"/>
    </source>
</evidence>
<accession>A0A8H7RHS7</accession>
<proteinExistence type="inferred from homology"/>
<evidence type="ECO:0000256" key="1">
    <source>
        <dbReference type="ARBA" id="ARBA00001974"/>
    </source>
</evidence>
<organism evidence="13 14">
    <name type="scientific">Mucor saturninus</name>
    <dbReference type="NCBI Taxonomy" id="64648"/>
    <lineage>
        <taxon>Eukaryota</taxon>
        <taxon>Fungi</taxon>
        <taxon>Fungi incertae sedis</taxon>
        <taxon>Mucoromycota</taxon>
        <taxon>Mucoromycotina</taxon>
        <taxon>Mucoromycetes</taxon>
        <taxon>Mucorales</taxon>
        <taxon>Mucorineae</taxon>
        <taxon>Mucoraceae</taxon>
        <taxon>Mucor</taxon>
    </lineage>
</organism>
<dbReference type="HAMAP" id="MF_03193">
    <property type="entry name" value="COQ6_monooxygenase"/>
    <property type="match status" value="1"/>
</dbReference>
<dbReference type="GO" id="GO:0106364">
    <property type="term" value="F:4-hydroxy-3-all-trans-polyprenylbenzoate oxygenase activity"/>
    <property type="evidence" value="ECO:0007669"/>
    <property type="project" value="UniProtKB-EC"/>
</dbReference>
<dbReference type="UniPathway" id="UPA00232"/>
<dbReference type="Proteomes" id="UP000603453">
    <property type="component" value="Unassembled WGS sequence"/>
</dbReference>
<dbReference type="FunFam" id="3.50.50.60:FF:000021">
    <property type="entry name" value="Ubiquinone biosynthesis monooxygenase COQ6"/>
    <property type="match status" value="1"/>
</dbReference>
<evidence type="ECO:0000313" key="13">
    <source>
        <dbReference type="EMBL" id="KAG2211219.1"/>
    </source>
</evidence>
<dbReference type="Pfam" id="PF01494">
    <property type="entry name" value="FAD_binding_3"/>
    <property type="match status" value="2"/>
</dbReference>
<keyword evidence="3 11" id="KW-0285">Flavoprotein</keyword>
<comment type="similarity">
    <text evidence="2 11">Belongs to the UbiH/COQ6 family.</text>
</comment>
<sequence length="515" mass="57203">MLRILQSQKLYQPFVSNRHALQRRTLASISNDLENAYDVVIIGGGVAGVTLACSLASSPSMRHNRIALVEAMDLTGVRNWEPQADNYSNRVVSLTPGSMGFFEKIGVTKHMALDRANGYRDMRVWDGVTGAKIHLDAALLNGSGHKVKENTIAYMVENLNLQSAALKRLDECRAQGSHIDLIQKVKVAEIEKKVEDTPPKEGLDLHDWPTVHLDNGRKLKARLLIGADGINSPVRSFAKIDSLGWDYDAQGVVATLKLDPARPNNTAWQRFLPTGPIAMLPLSEGYASMVWSTSPSTAKALKNVSSTDFCHLVNAAYRMSHVDLKYLYKQIDMNSFKSACDIAEEYNWRESVAKKSLNDQEILDREYSLPPQVVQVQEKSRASFPFKLRNSESYVADRVALVGDAAHATHPLAGQGMNQGILDVECLAQLLERGTVEGQDIGSIHLLRQYASERYVRNIMMISSCDKLHRLFSTDAAPVTWARSLGLNAVDNVGFLKAEIMKYAMGIEYTGEFRH</sequence>
<comment type="cofactor">
    <cofactor evidence="1 11">
        <name>FAD</name>
        <dbReference type="ChEBI" id="CHEBI:57692"/>
    </cofactor>
</comment>
<feature type="domain" description="FAD-binding" evidence="12">
    <location>
        <begin position="363"/>
        <end position="454"/>
    </location>
</feature>
<keyword evidence="7 11" id="KW-0560">Oxidoreductase</keyword>
<evidence type="ECO:0000259" key="12">
    <source>
        <dbReference type="Pfam" id="PF01494"/>
    </source>
</evidence>
<dbReference type="EC" id="1.14.15.46" evidence="11"/>
<comment type="pathway">
    <text evidence="11">Cofactor biosynthesis; ubiquinone biosynthesis.</text>
</comment>
<evidence type="ECO:0000256" key="7">
    <source>
        <dbReference type="ARBA" id="ARBA00023002"/>
    </source>
</evidence>
<dbReference type="GO" id="GO:0071949">
    <property type="term" value="F:FAD binding"/>
    <property type="evidence" value="ECO:0007669"/>
    <property type="project" value="InterPro"/>
</dbReference>
<dbReference type="EMBL" id="JAEPRD010000009">
    <property type="protein sequence ID" value="KAG2211219.1"/>
    <property type="molecule type" value="Genomic_DNA"/>
</dbReference>
<feature type="domain" description="FAD-binding" evidence="12">
    <location>
        <begin position="37"/>
        <end position="308"/>
    </location>
</feature>
<keyword evidence="5 11" id="KW-0999">Mitochondrion inner membrane</keyword>
<evidence type="ECO:0000256" key="8">
    <source>
        <dbReference type="ARBA" id="ARBA00023033"/>
    </source>
</evidence>
<dbReference type="InterPro" id="IPR051205">
    <property type="entry name" value="UbiH/COQ6_monooxygenase"/>
</dbReference>
<dbReference type="EC" id="1.14.15.45" evidence="11"/>
<keyword evidence="14" id="KW-1185">Reference proteome</keyword>
<keyword evidence="8 11" id="KW-0503">Monooxygenase</keyword>
<dbReference type="AlphaFoldDB" id="A0A8H7RHS7"/>
<keyword evidence="10 11" id="KW-0472">Membrane</keyword>
<evidence type="ECO:0000256" key="3">
    <source>
        <dbReference type="ARBA" id="ARBA00022630"/>
    </source>
</evidence>
<evidence type="ECO:0000256" key="2">
    <source>
        <dbReference type="ARBA" id="ARBA00005349"/>
    </source>
</evidence>
<comment type="subcellular location">
    <subcellularLocation>
        <location evidence="11">Mitochondrion inner membrane</location>
        <topology evidence="11">Peripheral membrane protein</topology>
        <orientation evidence="11">Matrix side</orientation>
    </subcellularLocation>
</comment>
<evidence type="ECO:0000256" key="5">
    <source>
        <dbReference type="ARBA" id="ARBA00022792"/>
    </source>
</evidence>
<keyword evidence="9 11" id="KW-0496">Mitochondrion</keyword>
<dbReference type="InterPro" id="IPR018168">
    <property type="entry name" value="Ubi_Hdrlase_CS"/>
</dbReference>
<dbReference type="PROSITE" id="PS01304">
    <property type="entry name" value="UBIH"/>
    <property type="match status" value="1"/>
</dbReference>
<dbReference type="NCBIfam" id="TIGR01988">
    <property type="entry name" value="Ubi-OHases"/>
    <property type="match status" value="1"/>
</dbReference>
<comment type="function">
    <text evidence="11">FAD-dependent monooxygenase required for two non-consecutive steps during ubiquinone biosynthesis. Required for the C5-ring hydroxylation during ubiquinone biosynthesis by catalyzing the hydroxylation of 4-hydroxy-3-(all-trans-polyprenyl)benzoic acid to 3,4-dihydroxy-5-(all-trans-polyprenyl)benzoic acid. Also acts downstream of coq4, for the C1-hydroxylation during ubiquinone biosynthesis by catalyzing the hydroxylation of 2-methoxy-6-(all-trans-polyprenyl)phenol to 2-methoxy-6-(all-trans-polyprenyl)benzene-1,4-diol. The electrons required for the hydroxylation reaction are funneled indirectly to coq6 from NADPH via a ferredoxin/ferredoxin reductase system.</text>
</comment>
<name>A0A8H7RHS7_9FUNG</name>
<evidence type="ECO:0000256" key="4">
    <source>
        <dbReference type="ARBA" id="ARBA00022688"/>
    </source>
</evidence>
<keyword evidence="6 11" id="KW-0274">FAD</keyword>
<dbReference type="Gene3D" id="3.50.50.60">
    <property type="entry name" value="FAD/NAD(P)-binding domain"/>
    <property type="match status" value="2"/>
</dbReference>
<dbReference type="PRINTS" id="PR00420">
    <property type="entry name" value="RNGMNOXGNASE"/>
</dbReference>
<dbReference type="SUPFAM" id="SSF51905">
    <property type="entry name" value="FAD/NAD(P)-binding domain"/>
    <property type="match status" value="1"/>
</dbReference>
<comment type="catalytic activity">
    <reaction evidence="11">
        <text>a 4-hydroxy-3-(all-trans-polyprenyl)benzoate + 2 reduced [2Fe-2S]-[ferredoxin] + O2 + 2 H(+) = a 3,4-dihydroxy-5-(all-trans-polyprenyl)benzoate + 2 oxidized [2Fe-2S]-[ferredoxin] + H2O</text>
        <dbReference type="Rhea" id="RHEA:81195"/>
        <dbReference type="Rhea" id="RHEA-COMP:9514"/>
        <dbReference type="Rhea" id="RHEA-COMP:10000"/>
        <dbReference type="Rhea" id="RHEA-COMP:10001"/>
        <dbReference type="Rhea" id="RHEA-COMP:10930"/>
        <dbReference type="ChEBI" id="CHEBI:15377"/>
        <dbReference type="ChEBI" id="CHEBI:15378"/>
        <dbReference type="ChEBI" id="CHEBI:15379"/>
        <dbReference type="ChEBI" id="CHEBI:33737"/>
        <dbReference type="ChEBI" id="CHEBI:33738"/>
        <dbReference type="ChEBI" id="CHEBI:64694"/>
        <dbReference type="ChEBI" id="CHEBI:78396"/>
        <dbReference type="EC" id="1.14.15.45"/>
    </reaction>
</comment>
<keyword evidence="4 11" id="KW-0831">Ubiquinone biosynthesis</keyword>
<evidence type="ECO:0000256" key="9">
    <source>
        <dbReference type="ARBA" id="ARBA00023128"/>
    </source>
</evidence>
<dbReference type="InterPro" id="IPR010971">
    <property type="entry name" value="UbiH/COQ6"/>
</dbReference>
<dbReference type="GO" id="GO:0016712">
    <property type="term" value="F:oxidoreductase activity, acting on paired donors, with incorporation or reduction of molecular oxygen, reduced flavin or flavoprotein as one donor, and incorporation of one atom of oxygen"/>
    <property type="evidence" value="ECO:0007669"/>
    <property type="project" value="UniProtKB-UniRule"/>
</dbReference>
<dbReference type="PANTHER" id="PTHR43876:SF7">
    <property type="entry name" value="UBIQUINONE BIOSYNTHESIS MONOOXYGENASE COQ6, MITOCHONDRIAL"/>
    <property type="match status" value="1"/>
</dbReference>
<evidence type="ECO:0000256" key="10">
    <source>
        <dbReference type="ARBA" id="ARBA00023136"/>
    </source>
</evidence>
<evidence type="ECO:0000256" key="6">
    <source>
        <dbReference type="ARBA" id="ARBA00022827"/>
    </source>
</evidence>